<feature type="active site" description="5-glutamyl coenzyme A thioester intermediate" evidence="4">
    <location>
        <position position="326"/>
    </location>
</feature>
<evidence type="ECO:0000256" key="2">
    <source>
        <dbReference type="ARBA" id="ARBA00022679"/>
    </source>
</evidence>
<dbReference type="Pfam" id="PF01144">
    <property type="entry name" value="CoA_trans"/>
    <property type="match status" value="1"/>
</dbReference>
<dbReference type="PANTHER" id="PTHR43293">
    <property type="entry name" value="ACETATE COA-TRANSFERASE YDIF"/>
    <property type="match status" value="1"/>
</dbReference>
<dbReference type="PANTHER" id="PTHR43293:SF1">
    <property type="entry name" value="ACETATE COA-TRANSFERASE YDIF"/>
    <property type="match status" value="1"/>
</dbReference>
<dbReference type="SMART" id="SM00882">
    <property type="entry name" value="CoA_trans"/>
    <property type="match status" value="1"/>
</dbReference>
<dbReference type="PIRSF" id="PIRSF000858">
    <property type="entry name" value="SCOT-t"/>
    <property type="match status" value="1"/>
</dbReference>
<gene>
    <name evidence="5" type="ORF">K8V91_02720</name>
</gene>
<reference evidence="5" key="1">
    <citation type="journal article" date="2021" name="PeerJ">
        <title>Extensive microbial diversity within the chicken gut microbiome revealed by metagenomics and culture.</title>
        <authorList>
            <person name="Gilroy R."/>
            <person name="Ravi A."/>
            <person name="Getino M."/>
            <person name="Pursley I."/>
            <person name="Horton D.L."/>
            <person name="Alikhan N.F."/>
            <person name="Baker D."/>
            <person name="Gharbi K."/>
            <person name="Hall N."/>
            <person name="Watson M."/>
            <person name="Adriaenssens E.M."/>
            <person name="Foster-Nyarko E."/>
            <person name="Jarju S."/>
            <person name="Secka A."/>
            <person name="Antonio M."/>
            <person name="Oren A."/>
            <person name="Chaudhuri R.R."/>
            <person name="La Ragione R."/>
            <person name="Hildebrand F."/>
            <person name="Pallen M.J."/>
        </authorList>
    </citation>
    <scope>NUCLEOTIDE SEQUENCE</scope>
    <source>
        <strain evidence="5">CHK193-16274</strain>
    </source>
</reference>
<dbReference type="GO" id="GO:0046952">
    <property type="term" value="P:ketone body catabolic process"/>
    <property type="evidence" value="ECO:0007669"/>
    <property type="project" value="InterPro"/>
</dbReference>
<reference evidence="5" key="2">
    <citation type="submission" date="2021-09" db="EMBL/GenBank/DDBJ databases">
        <authorList>
            <person name="Gilroy R."/>
        </authorList>
    </citation>
    <scope>NUCLEOTIDE SEQUENCE</scope>
    <source>
        <strain evidence="5">CHK193-16274</strain>
    </source>
</reference>
<comment type="caution">
    <text evidence="5">The sequence shown here is derived from an EMBL/GenBank/DDBJ whole genome shotgun (WGS) entry which is preliminary data.</text>
</comment>
<dbReference type="Gene3D" id="3.40.1080.10">
    <property type="entry name" value="Glutaconate Coenzyme A-transferase"/>
    <property type="match status" value="2"/>
</dbReference>
<evidence type="ECO:0000256" key="3">
    <source>
        <dbReference type="PIRNR" id="PIRNR000858"/>
    </source>
</evidence>
<dbReference type="InterPro" id="IPR014388">
    <property type="entry name" value="3-oxoacid_CoA-transferase"/>
</dbReference>
<name>A0A921G8W0_9FIRM</name>
<comment type="similarity">
    <text evidence="1 3">Belongs to the 3-oxoacid CoA-transferase family.</text>
</comment>
<dbReference type="Proteomes" id="UP000749320">
    <property type="component" value="Unassembled WGS sequence"/>
</dbReference>
<sequence length="520" mass="55544">MKVITKEEAAKIIKDGDMVAISGSGGSGSCEAILTGIKDSFLNTGHPCNLKVTCGISPGNLTNDDVGMNMLAKPGLVSLAICAHLGMGRVFGNAIGSEQIPAFAVPLGVINHLYRAIAGHEIGVLTKIGLNTFADPRIDGCRTNEGAKKFPDIVKLIEIDGEECLLYKSFPINVAIIKATYADEEGNVSFEHEGVIGEQYNMAIAAHNSGGIVIAQVEKIVPDHSLRARDVLVHSSYVDYVVVAEPDLSLGEYNIPVYRPELTGDSRIELSKVAIRPLDERKVCGRRAAMELHKNSVINLGVGMPDSVSNVAAEEGFSDEIDLSVESGPTGGVPVGGVCFGAAINPESVIPTAEQFDAYNGGCLDMAILGLAEVDALGNVNVSKFGTRVTGPGGFINITQSTKKVVFMGTFTAKGLDEEVGNGKLTIKAEGEKHKFVKSVQQITFSAKQALKNHQEILYVTERAVFKLVEGGIELIEIAPGVDLQKDILSQMDFTPKISANLKLMDERIFKDEKMNLELT</sequence>
<dbReference type="AlphaFoldDB" id="A0A921G8W0"/>
<evidence type="ECO:0000256" key="1">
    <source>
        <dbReference type="ARBA" id="ARBA00007154"/>
    </source>
</evidence>
<dbReference type="SUPFAM" id="SSF100950">
    <property type="entry name" value="NagB/RpiA/CoA transferase-like"/>
    <property type="match status" value="2"/>
</dbReference>
<dbReference type="PROSITE" id="PS51257">
    <property type="entry name" value="PROKAR_LIPOPROTEIN"/>
    <property type="match status" value="1"/>
</dbReference>
<protein>
    <submittedName>
        <fullName evidence="5">Acyl CoA:acetate/3-ketoacid CoA transferase</fullName>
    </submittedName>
</protein>
<evidence type="ECO:0000313" key="6">
    <source>
        <dbReference type="Proteomes" id="UP000749320"/>
    </source>
</evidence>
<evidence type="ECO:0000256" key="4">
    <source>
        <dbReference type="PIRSR" id="PIRSR000858-1"/>
    </source>
</evidence>
<dbReference type="GO" id="GO:0008410">
    <property type="term" value="F:CoA-transferase activity"/>
    <property type="evidence" value="ECO:0007669"/>
    <property type="project" value="InterPro"/>
</dbReference>
<proteinExistence type="inferred from homology"/>
<keyword evidence="2 3" id="KW-0808">Transferase</keyword>
<dbReference type="InterPro" id="IPR037171">
    <property type="entry name" value="NagB/RpiA_transferase-like"/>
</dbReference>
<dbReference type="InterPro" id="IPR004165">
    <property type="entry name" value="CoA_trans_fam_I"/>
</dbReference>
<evidence type="ECO:0000313" key="5">
    <source>
        <dbReference type="EMBL" id="HJF39813.1"/>
    </source>
</evidence>
<dbReference type="EMBL" id="DYWV01000096">
    <property type="protein sequence ID" value="HJF39813.1"/>
    <property type="molecule type" value="Genomic_DNA"/>
</dbReference>
<accession>A0A921G8W0</accession>
<organism evidence="5 6">
    <name type="scientific">Thomasclavelia spiroformis</name>
    <dbReference type="NCBI Taxonomy" id="29348"/>
    <lineage>
        <taxon>Bacteria</taxon>
        <taxon>Bacillati</taxon>
        <taxon>Bacillota</taxon>
        <taxon>Erysipelotrichia</taxon>
        <taxon>Erysipelotrichales</taxon>
        <taxon>Coprobacillaceae</taxon>
        <taxon>Thomasclavelia</taxon>
    </lineage>
</organism>